<evidence type="ECO:0000313" key="8">
    <source>
        <dbReference type="EMBL" id="RCK43570.1"/>
    </source>
</evidence>
<feature type="domain" description="Fe/B12 periplasmic-binding" evidence="7">
    <location>
        <begin position="64"/>
        <end position="328"/>
    </location>
</feature>
<feature type="chain" id="PRO_5016655034" evidence="6">
    <location>
        <begin position="39"/>
        <end position="334"/>
    </location>
</feature>
<evidence type="ECO:0000256" key="4">
    <source>
        <dbReference type="ARBA" id="ARBA00022496"/>
    </source>
</evidence>
<organism evidence="8 9">
    <name type="scientific">Thalassospira profundimaris</name>
    <dbReference type="NCBI Taxonomy" id="502049"/>
    <lineage>
        <taxon>Bacteria</taxon>
        <taxon>Pseudomonadati</taxon>
        <taxon>Pseudomonadota</taxon>
        <taxon>Alphaproteobacteria</taxon>
        <taxon>Rhodospirillales</taxon>
        <taxon>Thalassospiraceae</taxon>
        <taxon>Thalassospira</taxon>
    </lineage>
</organism>
<keyword evidence="4" id="KW-0410">Iron transport</keyword>
<dbReference type="PANTHER" id="PTHR30532">
    <property type="entry name" value="IRON III DICITRATE-BINDING PERIPLASMIC PROTEIN"/>
    <property type="match status" value="1"/>
</dbReference>
<reference evidence="8 9" key="1">
    <citation type="submission" date="2014-07" db="EMBL/GenBank/DDBJ databases">
        <title>Draft genome sequence of Thalassospira profundimaris PR54-5.</title>
        <authorList>
            <person name="Lai Q."/>
            <person name="Shao Z."/>
        </authorList>
    </citation>
    <scope>NUCLEOTIDE SEQUENCE [LARGE SCALE GENOMIC DNA]</scope>
    <source>
        <strain evidence="8 9">PR54-5</strain>
    </source>
</reference>
<dbReference type="PANTHER" id="PTHR30532:SF1">
    <property type="entry name" value="IRON(3+)-HYDROXAMATE-BINDING PROTEIN FHUD"/>
    <property type="match status" value="1"/>
</dbReference>
<dbReference type="GO" id="GO:1901678">
    <property type="term" value="P:iron coordination entity transport"/>
    <property type="evidence" value="ECO:0007669"/>
    <property type="project" value="UniProtKB-ARBA"/>
</dbReference>
<comment type="caution">
    <text evidence="8">The sequence shown here is derived from an EMBL/GenBank/DDBJ whole genome shotgun (WGS) entry which is preliminary data.</text>
</comment>
<keyword evidence="3" id="KW-0813">Transport</keyword>
<dbReference type="CDD" id="cd01146">
    <property type="entry name" value="FhuD"/>
    <property type="match status" value="1"/>
</dbReference>
<dbReference type="EMBL" id="JPWI01000013">
    <property type="protein sequence ID" value="RCK43570.1"/>
    <property type="molecule type" value="Genomic_DNA"/>
</dbReference>
<dbReference type="GO" id="GO:0030288">
    <property type="term" value="C:outer membrane-bounded periplasmic space"/>
    <property type="evidence" value="ECO:0007669"/>
    <property type="project" value="TreeGrafter"/>
</dbReference>
<evidence type="ECO:0000259" key="7">
    <source>
        <dbReference type="PROSITE" id="PS50983"/>
    </source>
</evidence>
<evidence type="ECO:0000256" key="5">
    <source>
        <dbReference type="ARBA" id="ARBA00022729"/>
    </source>
</evidence>
<dbReference type="InterPro" id="IPR002491">
    <property type="entry name" value="ABC_transptr_periplasmic_BD"/>
</dbReference>
<dbReference type="PRINTS" id="PR01715">
    <property type="entry name" value="FERRIBNDNGPP"/>
</dbReference>
<name>A0A367WSJ2_9PROT</name>
<dbReference type="Gene3D" id="3.40.50.1980">
    <property type="entry name" value="Nitrogenase molybdenum iron protein domain"/>
    <property type="match status" value="2"/>
</dbReference>
<keyword evidence="4" id="KW-0406">Ion transport</keyword>
<evidence type="ECO:0000256" key="3">
    <source>
        <dbReference type="ARBA" id="ARBA00022448"/>
    </source>
</evidence>
<sequence length="334" mass="35840">MIDQQGSGIFTMRTRLISQITASCLVTMASLSPLSATAQTASQTTGQTISHEMGDVTFETTPTRFAGSNWALTESLLALGIDPVAVPEADGYRAWVVEPELPAEFADLGTRREPNFEALRDAKPDAILISADVAMAYDKLSVIAPTLVYSIYNTQSGEPAIDRAEMLLRNVAKIAGKSDKAEEVITSVNARIDAAAARIRDAVGTDARFAIVRIIDEAHFRIHGKTSLFGSLIERMGFANAWKGDVNGWAFHNGDVSDLAGMGDVHFAYIEPIAPTVQSRLLDTAIWKAMPFARNDHVYAVPASWTFGGVLSAARFAELLADAVTGTRTTATGS</sequence>
<evidence type="ECO:0000256" key="2">
    <source>
        <dbReference type="ARBA" id="ARBA00008814"/>
    </source>
</evidence>
<proteinExistence type="inferred from homology"/>
<dbReference type="SUPFAM" id="SSF53807">
    <property type="entry name" value="Helical backbone' metal receptor"/>
    <property type="match status" value="1"/>
</dbReference>
<evidence type="ECO:0000256" key="1">
    <source>
        <dbReference type="ARBA" id="ARBA00004196"/>
    </source>
</evidence>
<accession>A0A367WSJ2</accession>
<comment type="subcellular location">
    <subcellularLocation>
        <location evidence="1">Cell envelope</location>
    </subcellularLocation>
</comment>
<dbReference type="Proteomes" id="UP000252255">
    <property type="component" value="Unassembled WGS sequence"/>
</dbReference>
<feature type="signal peptide" evidence="6">
    <location>
        <begin position="1"/>
        <end position="38"/>
    </location>
</feature>
<dbReference type="PROSITE" id="PS50983">
    <property type="entry name" value="FE_B12_PBP"/>
    <property type="match status" value="1"/>
</dbReference>
<dbReference type="Pfam" id="PF01497">
    <property type="entry name" value="Peripla_BP_2"/>
    <property type="match status" value="1"/>
</dbReference>
<protein>
    <submittedName>
        <fullName evidence="8">Ferrichrome ABC transporter substrate-binding protein</fullName>
    </submittedName>
</protein>
<dbReference type="AlphaFoldDB" id="A0A367WSJ2"/>
<dbReference type="InterPro" id="IPR051313">
    <property type="entry name" value="Bact_iron-sidero_bind"/>
</dbReference>
<evidence type="ECO:0000256" key="6">
    <source>
        <dbReference type="SAM" id="SignalP"/>
    </source>
</evidence>
<evidence type="ECO:0000313" key="9">
    <source>
        <dbReference type="Proteomes" id="UP000252255"/>
    </source>
</evidence>
<comment type="similarity">
    <text evidence="2">Belongs to the bacterial solute-binding protein 8 family.</text>
</comment>
<keyword evidence="4" id="KW-0408">Iron</keyword>
<keyword evidence="5 6" id="KW-0732">Signal</keyword>
<gene>
    <name evidence="8" type="ORF">TH30_18320</name>
</gene>